<dbReference type="EMBL" id="LAZR01007782">
    <property type="protein sequence ID" value="KKM82987.1"/>
    <property type="molecule type" value="Genomic_DNA"/>
</dbReference>
<evidence type="ECO:0000313" key="1">
    <source>
        <dbReference type="EMBL" id="KKM82987.1"/>
    </source>
</evidence>
<organism evidence="1">
    <name type="scientific">marine sediment metagenome</name>
    <dbReference type="NCBI Taxonomy" id="412755"/>
    <lineage>
        <taxon>unclassified sequences</taxon>
        <taxon>metagenomes</taxon>
        <taxon>ecological metagenomes</taxon>
    </lineage>
</organism>
<accession>A0A0F9NNW4</accession>
<comment type="caution">
    <text evidence="1">The sequence shown here is derived from an EMBL/GenBank/DDBJ whole genome shotgun (WGS) entry which is preliminary data.</text>
</comment>
<protein>
    <submittedName>
        <fullName evidence="1">Uncharacterized protein</fullName>
    </submittedName>
</protein>
<gene>
    <name evidence="1" type="ORF">LCGC14_1313920</name>
</gene>
<name>A0A0F9NNW4_9ZZZZ</name>
<proteinExistence type="predicted"/>
<sequence length="128" mass="14688">MLKLTVSGNTGEGKTSLVEHIRIALVKVGYSITTERGGEPGITSVYPRGSKQEVRIIEEFSEEEIDQVVRYAEVYFNKKELSNKEIIEANAYLTFFLCGRYGEKPTSYRERKEAVDDLIDIIHRQRQI</sequence>
<dbReference type="AlphaFoldDB" id="A0A0F9NNW4"/>
<reference evidence="1" key="1">
    <citation type="journal article" date="2015" name="Nature">
        <title>Complex archaea that bridge the gap between prokaryotes and eukaryotes.</title>
        <authorList>
            <person name="Spang A."/>
            <person name="Saw J.H."/>
            <person name="Jorgensen S.L."/>
            <person name="Zaremba-Niedzwiedzka K."/>
            <person name="Martijn J."/>
            <person name="Lind A.E."/>
            <person name="van Eijk R."/>
            <person name="Schleper C."/>
            <person name="Guy L."/>
            <person name="Ettema T.J."/>
        </authorList>
    </citation>
    <scope>NUCLEOTIDE SEQUENCE</scope>
</reference>